<feature type="domain" description="DUF7514" evidence="2">
    <location>
        <begin position="229"/>
        <end position="391"/>
    </location>
</feature>
<sequence length="786" mass="86527">MASYNERLPAQPSVSVPSDEGDTGRLHPTMSNSTVEDGRHRRLSGASSTSQHAPNNLESSRYHQARQPITDAVTSAFNDADAASYGGFSPDLLQQITSQITANVLQQLKVTNLPPPQPPIHQPPPSTSQMDTSSSVAGSPPLDRATVYTPPTPNRYSEDANASQASPQFPPPSSQSSFRAPSPGTDRRAASPLSQTGHQSENDASQTRPRGPKRMGTHEDATIVERVWGQLFTEQGEATPRLGQFLRGIATHLIEDYEPKHSLVITPTKLQRYYEETKLSNEIYPWKIIFDDRTSSISRMFREIECQHHLVQEKLNERPDTPGLTPRGFEAWATLLLRAHPDQEYERLAKTALDMPISNPDEKKERFPKELSRRLFPKHGDTEVAYKLQKAMSAHCNISFASRHSSTTDSTSRASTSTSTSTATVVVDDSSSRANLKPQIDRLDKGDGVGNNVQPSPALSQAGIERQRQPYGTTHQESVNGDFDEESANATLVSQPIERERKPYVAAPGGGKSYNNIDRPVAASETKPGPPPPPVPKLGRSSSLNGSSKVNDSSRSGQPPIALHQRPPPPVSEIQESRRHRSNSIYHRDPPPSGRNRSPSMTKETGNSSHMRRGDSDASYMSSSHHSDHHEDVRRYRDYEAGRERLANDRYDAARMSAYDPRDRERDRDRDRDNRPRMQSVSNVGLGFVDGPRSPTLRTAAGSALYSSSLPGGAADEDYYLNRVHPSAGPPYNGHSPPSSISTGFQPPPPPPQMMRESSNSANRDSGYSSYPTSAGYPPTSYRDVR</sequence>
<feature type="compositionally biased region" description="Low complexity" evidence="1">
    <location>
        <begin position="402"/>
        <end position="433"/>
    </location>
</feature>
<dbReference type="PANTHER" id="PTHR39611:SF1">
    <property type="entry name" value="HYDROXYPROLINE-RICH GLYCOPROTEIN DZ-HRGP"/>
    <property type="match status" value="1"/>
</dbReference>
<feature type="compositionally biased region" description="Polar residues" evidence="1">
    <location>
        <begin position="540"/>
        <end position="557"/>
    </location>
</feature>
<dbReference type="EMBL" id="LVCJ01000030">
    <property type="protein sequence ID" value="OAL35387.1"/>
    <property type="molecule type" value="Genomic_DNA"/>
</dbReference>
<feature type="region of interest" description="Disordered" evidence="1">
    <location>
        <begin position="111"/>
        <end position="219"/>
    </location>
</feature>
<dbReference type="OrthoDB" id="5413703at2759"/>
<organism evidence="3 4">
    <name type="scientific">Fonsecaea nubica</name>
    <dbReference type="NCBI Taxonomy" id="856822"/>
    <lineage>
        <taxon>Eukaryota</taxon>
        <taxon>Fungi</taxon>
        <taxon>Dikarya</taxon>
        <taxon>Ascomycota</taxon>
        <taxon>Pezizomycotina</taxon>
        <taxon>Eurotiomycetes</taxon>
        <taxon>Chaetothyriomycetidae</taxon>
        <taxon>Chaetothyriales</taxon>
        <taxon>Herpotrichiellaceae</taxon>
        <taxon>Fonsecaea</taxon>
    </lineage>
</organism>
<feature type="compositionally biased region" description="Pro residues" evidence="1">
    <location>
        <begin position="113"/>
        <end position="126"/>
    </location>
</feature>
<accession>A0A178D156</accession>
<dbReference type="InterPro" id="IPR055936">
    <property type="entry name" value="DUF7514"/>
</dbReference>
<gene>
    <name evidence="3" type="ORF">AYO20_05237</name>
</gene>
<feature type="compositionally biased region" description="Polar residues" evidence="1">
    <location>
        <begin position="595"/>
        <end position="609"/>
    </location>
</feature>
<feature type="compositionally biased region" description="Basic and acidic residues" evidence="1">
    <location>
        <begin position="625"/>
        <end position="653"/>
    </location>
</feature>
<keyword evidence="4" id="KW-1185">Reference proteome</keyword>
<dbReference type="Proteomes" id="UP000185904">
    <property type="component" value="Unassembled WGS sequence"/>
</dbReference>
<feature type="compositionally biased region" description="Polar residues" evidence="1">
    <location>
        <begin position="192"/>
        <end position="208"/>
    </location>
</feature>
<feature type="compositionally biased region" description="Basic and acidic residues" evidence="1">
    <location>
        <begin position="660"/>
        <end position="676"/>
    </location>
</feature>
<dbReference type="GeneID" id="34588654"/>
<feature type="compositionally biased region" description="Low complexity" evidence="1">
    <location>
        <begin position="174"/>
        <end position="183"/>
    </location>
</feature>
<evidence type="ECO:0000313" key="3">
    <source>
        <dbReference type="EMBL" id="OAL35387.1"/>
    </source>
</evidence>
<feature type="compositionally biased region" description="Polar residues" evidence="1">
    <location>
        <begin position="127"/>
        <end position="137"/>
    </location>
</feature>
<feature type="compositionally biased region" description="Polar residues" evidence="1">
    <location>
        <begin position="736"/>
        <end position="745"/>
    </location>
</feature>
<feature type="region of interest" description="Disordered" evidence="1">
    <location>
        <begin position="402"/>
        <end position="786"/>
    </location>
</feature>
<evidence type="ECO:0000256" key="1">
    <source>
        <dbReference type="SAM" id="MobiDB-lite"/>
    </source>
</evidence>
<comment type="caution">
    <text evidence="3">The sequence shown here is derived from an EMBL/GenBank/DDBJ whole genome shotgun (WGS) entry which is preliminary data.</text>
</comment>
<dbReference type="RefSeq" id="XP_022500399.1">
    <property type="nucleotide sequence ID" value="XM_022643531.1"/>
</dbReference>
<name>A0A178D156_9EURO</name>
<dbReference type="Pfam" id="PF24355">
    <property type="entry name" value="DUF7514"/>
    <property type="match status" value="1"/>
</dbReference>
<feature type="compositionally biased region" description="Polar residues" evidence="1">
    <location>
        <begin position="470"/>
        <end position="479"/>
    </location>
</feature>
<proteinExistence type="predicted"/>
<reference evidence="3 4" key="1">
    <citation type="submission" date="2016-03" db="EMBL/GenBank/DDBJ databases">
        <title>The draft genome sequence of Fonsecaea nubica causative agent of cutaneous subcutaneous infection in human host.</title>
        <authorList>
            <person name="Costa F."/>
            <person name="Sybren D.H."/>
            <person name="Raittz R.T."/>
            <person name="Weiss V.A."/>
            <person name="Leao A.C."/>
            <person name="Gomes R."/>
            <person name="De Souza E.M."/>
            <person name="Pedrosa F.O."/>
            <person name="Steffens M.B."/>
            <person name="Bombassaro A."/>
            <person name="Tadra-Sfeir M.Z."/>
            <person name="Moreno L.F."/>
            <person name="Najafzadeh M.J."/>
            <person name="Felipe M.S."/>
            <person name="Teixeira M."/>
            <person name="Sun J."/>
            <person name="Xi L."/>
            <person name="Castro M.A."/>
            <person name="Vicente V.A."/>
        </authorList>
    </citation>
    <scope>NUCLEOTIDE SEQUENCE [LARGE SCALE GENOMIC DNA]</scope>
    <source>
        <strain evidence="3 4">CBS 269.64</strain>
    </source>
</reference>
<feature type="compositionally biased region" description="Polar residues" evidence="1">
    <location>
        <begin position="45"/>
        <end position="59"/>
    </location>
</feature>
<dbReference type="AlphaFoldDB" id="A0A178D156"/>
<protein>
    <recommendedName>
        <fullName evidence="2">DUF7514 domain-containing protein</fullName>
    </recommendedName>
</protein>
<feature type="compositionally biased region" description="Polar residues" evidence="1">
    <location>
        <begin position="756"/>
        <end position="773"/>
    </location>
</feature>
<dbReference type="PANTHER" id="PTHR39611">
    <property type="entry name" value="HYDROXYPROLINE-RICH GLYCOPROTEIN DZ-HRGP-RELATED"/>
    <property type="match status" value="1"/>
</dbReference>
<evidence type="ECO:0000313" key="4">
    <source>
        <dbReference type="Proteomes" id="UP000185904"/>
    </source>
</evidence>
<evidence type="ECO:0000259" key="2">
    <source>
        <dbReference type="Pfam" id="PF24355"/>
    </source>
</evidence>
<feature type="region of interest" description="Disordered" evidence="1">
    <location>
        <begin position="1"/>
        <end position="70"/>
    </location>
</feature>